<organism evidence="4 5">
    <name type="scientific">Fluctibacter halophilus</name>
    <dbReference type="NCBI Taxonomy" id="226011"/>
    <lineage>
        <taxon>Bacteria</taxon>
        <taxon>Pseudomonadati</taxon>
        <taxon>Pseudomonadota</taxon>
        <taxon>Gammaproteobacteria</taxon>
        <taxon>Alteromonadales</taxon>
        <taxon>Alteromonadaceae</taxon>
        <taxon>Fluctibacter</taxon>
    </lineage>
</organism>
<dbReference type="SMART" id="SM00116">
    <property type="entry name" value="CBS"/>
    <property type="match status" value="2"/>
</dbReference>
<dbReference type="PROSITE" id="PS51371">
    <property type="entry name" value="CBS"/>
    <property type="match status" value="2"/>
</dbReference>
<evidence type="ECO:0000259" key="3">
    <source>
        <dbReference type="PROSITE" id="PS51371"/>
    </source>
</evidence>
<feature type="domain" description="CBS" evidence="3">
    <location>
        <begin position="77"/>
        <end position="133"/>
    </location>
</feature>
<dbReference type="PANTHER" id="PTHR43080:SF2">
    <property type="entry name" value="CBS DOMAIN-CONTAINING PROTEIN"/>
    <property type="match status" value="1"/>
</dbReference>
<evidence type="ECO:0000256" key="2">
    <source>
        <dbReference type="PROSITE-ProRule" id="PRU00703"/>
    </source>
</evidence>
<dbReference type="Gene3D" id="3.10.580.10">
    <property type="entry name" value="CBS-domain"/>
    <property type="match status" value="1"/>
</dbReference>
<proteinExistence type="predicted"/>
<evidence type="ECO:0000256" key="1">
    <source>
        <dbReference type="ARBA" id="ARBA00023122"/>
    </source>
</evidence>
<dbReference type="InterPro" id="IPR044729">
    <property type="entry name" value="CBS_bac"/>
</dbReference>
<feature type="domain" description="CBS" evidence="3">
    <location>
        <begin position="10"/>
        <end position="68"/>
    </location>
</feature>
<dbReference type="SUPFAM" id="SSF54631">
    <property type="entry name" value="CBS-domain pair"/>
    <property type="match status" value="1"/>
</dbReference>
<keyword evidence="1 2" id="KW-0129">CBS domain</keyword>
<gene>
    <name evidence="4" type="ORF">LJ739_04635</name>
</gene>
<dbReference type="InterPro" id="IPR000644">
    <property type="entry name" value="CBS_dom"/>
</dbReference>
<evidence type="ECO:0000313" key="5">
    <source>
        <dbReference type="Proteomes" id="UP001520878"/>
    </source>
</evidence>
<evidence type="ECO:0000313" key="4">
    <source>
        <dbReference type="EMBL" id="MCC2615524.1"/>
    </source>
</evidence>
<dbReference type="EMBL" id="JAJEWP010000001">
    <property type="protein sequence ID" value="MCC2615524.1"/>
    <property type="molecule type" value="Genomic_DNA"/>
</dbReference>
<dbReference type="InterPro" id="IPR046342">
    <property type="entry name" value="CBS_dom_sf"/>
</dbReference>
<sequence>MESLQAVDYMNRHPVTFTTEMPVAEAVERLINYHQTGGPVMDEQRKVVGFLSEQDCLARMIESSYYREQVARVKDIMRPDVLTIKPYESVLELAQQMLNTKPRIYPVVDDDGYLLGTISRSEVLTAIDVQLKSGYRRP</sequence>
<comment type="caution">
    <text evidence="4">The sequence shown here is derived from an EMBL/GenBank/DDBJ whole genome shotgun (WGS) entry which is preliminary data.</text>
</comment>
<name>A0ABS8G4J8_9ALTE</name>
<protein>
    <submittedName>
        <fullName evidence="4">CBS domain-containing protein</fullName>
    </submittedName>
</protein>
<reference evidence="4 5" key="1">
    <citation type="submission" date="2021-10" db="EMBL/GenBank/DDBJ databases">
        <title>Draft genome of Aestuariibacter halophilus JC2043.</title>
        <authorList>
            <person name="Emsley S.A."/>
            <person name="Pfannmuller K.M."/>
            <person name="Ushijima B."/>
            <person name="Saw J.H."/>
            <person name="Videau P."/>
        </authorList>
    </citation>
    <scope>NUCLEOTIDE SEQUENCE [LARGE SCALE GENOMIC DNA]</scope>
    <source>
        <strain evidence="4 5">JC2043</strain>
    </source>
</reference>
<keyword evidence="5" id="KW-1185">Reference proteome</keyword>
<dbReference type="Pfam" id="PF00571">
    <property type="entry name" value="CBS"/>
    <property type="match status" value="2"/>
</dbReference>
<dbReference type="PANTHER" id="PTHR43080">
    <property type="entry name" value="CBS DOMAIN-CONTAINING PROTEIN CBSX3, MITOCHONDRIAL"/>
    <property type="match status" value="1"/>
</dbReference>
<dbReference type="Proteomes" id="UP001520878">
    <property type="component" value="Unassembled WGS sequence"/>
</dbReference>
<accession>A0ABS8G4J8</accession>
<dbReference type="CDD" id="cd04629">
    <property type="entry name" value="CBS_pair_bac"/>
    <property type="match status" value="1"/>
</dbReference>
<dbReference type="RefSeq" id="WP_229157453.1">
    <property type="nucleotide sequence ID" value="NZ_JAJEWP010000001.1"/>
</dbReference>
<dbReference type="InterPro" id="IPR051257">
    <property type="entry name" value="Diverse_CBS-Domain"/>
</dbReference>